<dbReference type="InterPro" id="IPR036412">
    <property type="entry name" value="HAD-like_sf"/>
</dbReference>
<accession>A0A1M5LIG4</accession>
<dbReference type="GO" id="GO:0005737">
    <property type="term" value="C:cytoplasm"/>
    <property type="evidence" value="ECO:0007669"/>
    <property type="project" value="TreeGrafter"/>
</dbReference>
<dbReference type="Pfam" id="PF18407">
    <property type="entry name" value="GNAT_like"/>
    <property type="match status" value="1"/>
</dbReference>
<dbReference type="InterPro" id="IPR041065">
    <property type="entry name" value="GNAT-like"/>
</dbReference>
<evidence type="ECO:0000259" key="1">
    <source>
        <dbReference type="Pfam" id="PF18407"/>
    </source>
</evidence>
<dbReference type="PANTHER" id="PTHR19288:SF95">
    <property type="entry name" value="D-GLYCEROL 3-PHOSPHATE PHOSPHATASE"/>
    <property type="match status" value="1"/>
</dbReference>
<organism evidence="2 3">
    <name type="scientific">Streptoalloteichus hindustanus</name>
    <dbReference type="NCBI Taxonomy" id="2017"/>
    <lineage>
        <taxon>Bacteria</taxon>
        <taxon>Bacillati</taxon>
        <taxon>Actinomycetota</taxon>
        <taxon>Actinomycetes</taxon>
        <taxon>Pseudonocardiales</taxon>
        <taxon>Pseudonocardiaceae</taxon>
        <taxon>Streptoalloteichus</taxon>
    </lineage>
</organism>
<dbReference type="InterPro" id="IPR023214">
    <property type="entry name" value="HAD_sf"/>
</dbReference>
<gene>
    <name evidence="2" type="ORF">SAMN05444320_111126</name>
</gene>
<reference evidence="2 3" key="1">
    <citation type="submission" date="2016-11" db="EMBL/GenBank/DDBJ databases">
        <authorList>
            <person name="Jaros S."/>
            <person name="Januszkiewicz K."/>
            <person name="Wedrychowicz H."/>
        </authorList>
    </citation>
    <scope>NUCLEOTIDE SEQUENCE [LARGE SCALE GENOMIC DNA]</scope>
    <source>
        <strain evidence="2 3">DSM 44523</strain>
    </source>
</reference>
<dbReference type="Proteomes" id="UP000184501">
    <property type="component" value="Unassembled WGS sequence"/>
</dbReference>
<dbReference type="RefSeq" id="WP_073488722.1">
    <property type="nucleotide sequence ID" value="NZ_FQVN01000011.1"/>
</dbReference>
<dbReference type="EMBL" id="FQVN01000011">
    <property type="protein sequence ID" value="SHG64795.1"/>
    <property type="molecule type" value="Genomic_DNA"/>
</dbReference>
<feature type="domain" description="GCN5-related N-acetyltransferase-like" evidence="1">
    <location>
        <begin position="279"/>
        <end position="335"/>
    </location>
</feature>
<dbReference type="AlphaFoldDB" id="A0A1M5LIG4"/>
<dbReference type="PANTHER" id="PTHR19288">
    <property type="entry name" value="4-NITROPHENYLPHOSPHATASE-RELATED"/>
    <property type="match status" value="1"/>
</dbReference>
<dbReference type="GO" id="GO:0016791">
    <property type="term" value="F:phosphatase activity"/>
    <property type="evidence" value="ECO:0007669"/>
    <property type="project" value="TreeGrafter"/>
</dbReference>
<protein>
    <submittedName>
        <fullName evidence="2">Haloacid Dehalogenase Superfamily Class (Subfamily) IIA</fullName>
    </submittedName>
</protein>
<sequence length="338" mass="34311">MTDRLLDGYDVLLLDLDGTVFRGGELVPGADGTVDAAHAAGVAVRYTTNNASRSQRQVADHLVSLGLTAQADEVRTSAQAGAAVLADRLPSGASVLLVGTDALADEVVAVGLRPVRRWDDQPADAKPVAVVQGHSPDTGWRDLAEACLALRSGALWVACNADPTLPTERGQLPGNGSMVAALRAATGLEPVVAGKPARHLLDQAARSTGATRPLVVGDRLDTDIAGAANAGMDSLLVLSGVTTAADALAAPEGQRFGYLAADLSALLRPEEELRVVAGGGWDVTARDGVLRLAGAGDPLAALRSLCAAWWAVGSGPVAVAAESDAAHAALADLDLPSA</sequence>
<dbReference type="Pfam" id="PF13242">
    <property type="entry name" value="Hydrolase_like"/>
    <property type="match status" value="1"/>
</dbReference>
<dbReference type="InterPro" id="IPR006357">
    <property type="entry name" value="HAD-SF_hydro_IIA"/>
</dbReference>
<dbReference type="OrthoDB" id="3400930at2"/>
<dbReference type="Gene3D" id="3.40.50.1000">
    <property type="entry name" value="HAD superfamily/HAD-like"/>
    <property type="match status" value="2"/>
</dbReference>
<name>A0A1M5LIG4_STRHI</name>
<dbReference type="SUPFAM" id="SSF56784">
    <property type="entry name" value="HAD-like"/>
    <property type="match status" value="1"/>
</dbReference>
<dbReference type="NCBIfam" id="TIGR01460">
    <property type="entry name" value="HAD-SF-IIA"/>
    <property type="match status" value="1"/>
</dbReference>
<evidence type="ECO:0000313" key="2">
    <source>
        <dbReference type="EMBL" id="SHG64795.1"/>
    </source>
</evidence>
<keyword evidence="3" id="KW-1185">Reference proteome</keyword>
<evidence type="ECO:0000313" key="3">
    <source>
        <dbReference type="Proteomes" id="UP000184501"/>
    </source>
</evidence>
<proteinExistence type="predicted"/>
<dbReference type="Pfam" id="PF13344">
    <property type="entry name" value="Hydrolase_6"/>
    <property type="match status" value="1"/>
</dbReference>
<dbReference type="STRING" id="2017.SAMN05444320_111126"/>